<dbReference type="AlphaFoldDB" id="A0A195CIU4"/>
<feature type="compositionally biased region" description="Polar residues" evidence="1">
    <location>
        <begin position="133"/>
        <end position="144"/>
    </location>
</feature>
<evidence type="ECO:0000256" key="2">
    <source>
        <dbReference type="SAM" id="Phobius"/>
    </source>
</evidence>
<proteinExistence type="predicted"/>
<feature type="transmembrane region" description="Helical" evidence="2">
    <location>
        <begin position="21"/>
        <end position="42"/>
    </location>
</feature>
<dbReference type="Proteomes" id="UP000078542">
    <property type="component" value="Unassembled WGS sequence"/>
</dbReference>
<keyword evidence="2" id="KW-0472">Membrane</keyword>
<dbReference type="OrthoDB" id="7671494at2759"/>
<keyword evidence="4" id="KW-1185">Reference proteome</keyword>
<dbReference type="KEGG" id="ccoa:108775945"/>
<evidence type="ECO:0000313" key="4">
    <source>
        <dbReference type="Proteomes" id="UP000078542"/>
    </source>
</evidence>
<keyword evidence="2" id="KW-1133">Transmembrane helix</keyword>
<feature type="transmembrane region" description="Helical" evidence="2">
    <location>
        <begin position="92"/>
        <end position="113"/>
    </location>
</feature>
<accession>A0A195CIU4</accession>
<feature type="region of interest" description="Disordered" evidence="1">
    <location>
        <begin position="133"/>
        <end position="172"/>
    </location>
</feature>
<organism evidence="3 4">
    <name type="scientific">Cyphomyrmex costatus</name>
    <dbReference type="NCBI Taxonomy" id="456900"/>
    <lineage>
        <taxon>Eukaryota</taxon>
        <taxon>Metazoa</taxon>
        <taxon>Ecdysozoa</taxon>
        <taxon>Arthropoda</taxon>
        <taxon>Hexapoda</taxon>
        <taxon>Insecta</taxon>
        <taxon>Pterygota</taxon>
        <taxon>Neoptera</taxon>
        <taxon>Endopterygota</taxon>
        <taxon>Hymenoptera</taxon>
        <taxon>Apocrita</taxon>
        <taxon>Aculeata</taxon>
        <taxon>Formicoidea</taxon>
        <taxon>Formicidae</taxon>
        <taxon>Myrmicinae</taxon>
        <taxon>Cyphomyrmex</taxon>
    </lineage>
</organism>
<protein>
    <submittedName>
        <fullName evidence="3">Uncharacterized protein</fullName>
    </submittedName>
</protein>
<dbReference type="EMBL" id="KQ977721">
    <property type="protein sequence ID" value="KYN00357.1"/>
    <property type="molecule type" value="Genomic_DNA"/>
</dbReference>
<gene>
    <name evidence="3" type="ORF">ALC62_08848</name>
</gene>
<keyword evidence="2" id="KW-0812">Transmembrane</keyword>
<name>A0A195CIU4_9HYME</name>
<evidence type="ECO:0000256" key="1">
    <source>
        <dbReference type="SAM" id="MobiDB-lite"/>
    </source>
</evidence>
<reference evidence="3 4" key="1">
    <citation type="submission" date="2016-03" db="EMBL/GenBank/DDBJ databases">
        <title>Cyphomyrmex costatus WGS genome.</title>
        <authorList>
            <person name="Nygaard S."/>
            <person name="Hu H."/>
            <person name="Boomsma J."/>
            <person name="Zhang G."/>
        </authorList>
    </citation>
    <scope>NUCLEOTIDE SEQUENCE [LARGE SCALE GENOMIC DNA]</scope>
    <source>
        <strain evidence="3">MS0001</strain>
        <tissue evidence="3">Whole body</tissue>
    </source>
</reference>
<sequence>MKNRISSISDQFVNLLWRAACWIWETIELILIIIFDCLARLIELVLVMMKLIFQVICFVRDLCIDAMQTFANVFRGIVNVISNISCDDVEDFASACIVIALCTGAVKMFMNLLKRNPHTKLFYMFGQQSGVTQSGNNNNPTTRSHSQDACPRERKTGRRPKNRYNRHYRSKS</sequence>
<evidence type="ECO:0000313" key="3">
    <source>
        <dbReference type="EMBL" id="KYN00357.1"/>
    </source>
</evidence>
<feature type="compositionally biased region" description="Basic residues" evidence="1">
    <location>
        <begin position="155"/>
        <end position="172"/>
    </location>
</feature>